<dbReference type="GO" id="GO:0007157">
    <property type="term" value="P:heterophilic cell-cell adhesion via plasma membrane cell adhesion molecules"/>
    <property type="evidence" value="ECO:0007669"/>
    <property type="project" value="TreeGrafter"/>
</dbReference>
<evidence type="ECO:0000256" key="1">
    <source>
        <dbReference type="ARBA" id="ARBA00022536"/>
    </source>
</evidence>
<evidence type="ECO:0000313" key="5">
    <source>
        <dbReference type="Proteomes" id="UP000438429"/>
    </source>
</evidence>
<keyword evidence="2" id="KW-0677">Repeat</keyword>
<gene>
    <name evidence="4" type="ORF">F2P81_025931</name>
</gene>
<protein>
    <submittedName>
        <fullName evidence="4">Uncharacterized protein</fullName>
    </submittedName>
</protein>
<dbReference type="GO" id="GO:0046982">
    <property type="term" value="F:protein heterodimerization activity"/>
    <property type="evidence" value="ECO:0007669"/>
    <property type="project" value="TreeGrafter"/>
</dbReference>
<accession>A0A6A4RH46</accession>
<dbReference type="GO" id="GO:0043005">
    <property type="term" value="C:neuron projection"/>
    <property type="evidence" value="ECO:0007669"/>
    <property type="project" value="TreeGrafter"/>
</dbReference>
<dbReference type="GO" id="GO:0042803">
    <property type="term" value="F:protein homodimerization activity"/>
    <property type="evidence" value="ECO:0007669"/>
    <property type="project" value="TreeGrafter"/>
</dbReference>
<reference evidence="4 5" key="1">
    <citation type="submission" date="2019-06" db="EMBL/GenBank/DDBJ databases">
        <title>Draft genomes of female and male turbot (Scophthalmus maximus).</title>
        <authorList>
            <person name="Xu H."/>
            <person name="Xu X.-W."/>
            <person name="Shao C."/>
            <person name="Chen S."/>
        </authorList>
    </citation>
    <scope>NUCLEOTIDE SEQUENCE [LARGE SCALE GENOMIC DNA]</scope>
    <source>
        <strain evidence="4">Ysfricsl-2016a</strain>
        <tissue evidence="4">Blood</tissue>
    </source>
</reference>
<dbReference type="GO" id="GO:0048666">
    <property type="term" value="P:neuron development"/>
    <property type="evidence" value="ECO:0007669"/>
    <property type="project" value="TreeGrafter"/>
</dbReference>
<comment type="caution">
    <text evidence="4">The sequence shown here is derived from an EMBL/GenBank/DDBJ whole genome shotgun (WGS) entry which is preliminary data.</text>
</comment>
<keyword evidence="1" id="KW-0245">EGF-like domain</keyword>
<dbReference type="PANTHER" id="PTHR11219:SF63">
    <property type="entry name" value="TENEURIN-3 ISOFORM X1"/>
    <property type="match status" value="1"/>
</dbReference>
<dbReference type="Proteomes" id="UP000438429">
    <property type="component" value="Unassembled WGS sequence"/>
</dbReference>
<evidence type="ECO:0000313" key="4">
    <source>
        <dbReference type="EMBL" id="KAF0021816.1"/>
    </source>
</evidence>
<evidence type="ECO:0000256" key="2">
    <source>
        <dbReference type="ARBA" id="ARBA00022737"/>
    </source>
</evidence>
<dbReference type="GO" id="GO:0050839">
    <property type="term" value="F:cell adhesion molecule binding"/>
    <property type="evidence" value="ECO:0007669"/>
    <property type="project" value="TreeGrafter"/>
</dbReference>
<dbReference type="InterPro" id="IPR051216">
    <property type="entry name" value="Teneurin"/>
</dbReference>
<keyword evidence="3" id="KW-1015">Disulfide bond</keyword>
<evidence type="ECO:0000256" key="3">
    <source>
        <dbReference type="ARBA" id="ARBA00023157"/>
    </source>
</evidence>
<name>A0A6A4RH46_SCOMX</name>
<proteinExistence type="predicted"/>
<sequence>MDPDCCAQTSCQGQTYCRGSPDPTATAGQGQSAAGQPTSRGFYDRVSFLIGPSGSHVAPGENPFNSSRDQAPVFVQPRRDVERSRSSLCLQLHLHVCLRWRHCRKLFT</sequence>
<dbReference type="EMBL" id="VEVO01001631">
    <property type="protein sequence ID" value="KAF0021816.1"/>
    <property type="molecule type" value="Genomic_DNA"/>
</dbReference>
<organism evidence="4 5">
    <name type="scientific">Scophthalmus maximus</name>
    <name type="common">Turbot</name>
    <name type="synonym">Psetta maxima</name>
    <dbReference type="NCBI Taxonomy" id="52904"/>
    <lineage>
        <taxon>Eukaryota</taxon>
        <taxon>Metazoa</taxon>
        <taxon>Chordata</taxon>
        <taxon>Craniata</taxon>
        <taxon>Vertebrata</taxon>
        <taxon>Euteleostomi</taxon>
        <taxon>Actinopterygii</taxon>
        <taxon>Neopterygii</taxon>
        <taxon>Teleostei</taxon>
        <taxon>Neoteleostei</taxon>
        <taxon>Acanthomorphata</taxon>
        <taxon>Carangaria</taxon>
        <taxon>Pleuronectiformes</taxon>
        <taxon>Pleuronectoidei</taxon>
        <taxon>Scophthalmidae</taxon>
        <taxon>Scophthalmus</taxon>
    </lineage>
</organism>
<dbReference type="PANTHER" id="PTHR11219">
    <property type="entry name" value="TENEURIN AND N-ACETYLGLUCOSAMINE-1-PHOSPHODIESTER ALPHA-N-ACETYLGLUCOSAMINIDASE"/>
    <property type="match status" value="1"/>
</dbReference>
<dbReference type="AlphaFoldDB" id="A0A6A4RH46"/>